<accession>A0ABU1P8A0</accession>
<name>A0ABU1P8A0_9BACL</name>
<dbReference type="Proteomes" id="UP001267290">
    <property type="component" value="Unassembled WGS sequence"/>
</dbReference>
<organism evidence="1 2">
    <name type="scientific">Paenibacillus qinlingensis</name>
    <dbReference type="NCBI Taxonomy" id="1837343"/>
    <lineage>
        <taxon>Bacteria</taxon>
        <taxon>Bacillati</taxon>
        <taxon>Bacillota</taxon>
        <taxon>Bacilli</taxon>
        <taxon>Bacillales</taxon>
        <taxon>Paenibacillaceae</taxon>
        <taxon>Paenibacillus</taxon>
    </lineage>
</organism>
<evidence type="ECO:0000313" key="2">
    <source>
        <dbReference type="Proteomes" id="UP001267290"/>
    </source>
</evidence>
<keyword evidence="2" id="KW-1185">Reference proteome</keyword>
<proteinExistence type="predicted"/>
<dbReference type="EMBL" id="JAVDSB010000030">
    <property type="protein sequence ID" value="MDR6555422.1"/>
    <property type="molecule type" value="Genomic_DNA"/>
</dbReference>
<protein>
    <submittedName>
        <fullName evidence="1">Uncharacterized protein</fullName>
    </submittedName>
</protein>
<gene>
    <name evidence="1" type="ORF">J2736_006684</name>
</gene>
<reference evidence="1 2" key="1">
    <citation type="submission" date="2023-07" db="EMBL/GenBank/DDBJ databases">
        <title>Sorghum-associated microbial communities from plants grown in Nebraska, USA.</title>
        <authorList>
            <person name="Schachtman D."/>
        </authorList>
    </citation>
    <scope>NUCLEOTIDE SEQUENCE [LARGE SCALE GENOMIC DNA]</scope>
    <source>
        <strain evidence="1 2">CC258</strain>
    </source>
</reference>
<comment type="caution">
    <text evidence="1">The sequence shown here is derived from an EMBL/GenBank/DDBJ whole genome shotgun (WGS) entry which is preliminary data.</text>
</comment>
<sequence>MIEMDESEGNLDKPVKWWELLDNTETFIRFHYSDIMEHGSDELKNAVEIILGGHKPGVYTKEA</sequence>
<dbReference type="RefSeq" id="WP_310502756.1">
    <property type="nucleotide sequence ID" value="NZ_JAVDSB010000030.1"/>
</dbReference>
<evidence type="ECO:0000313" key="1">
    <source>
        <dbReference type="EMBL" id="MDR6555422.1"/>
    </source>
</evidence>